<dbReference type="Proteomes" id="UP000011885">
    <property type="component" value="Unassembled WGS sequence"/>
</dbReference>
<sequence>MKKACVSVRALVATLVVWTLAELPGMAVCVFADDLKTAADWPRFLNVDFSGTAKLANPTGGSVTHWDWSNEPSCRWSLSVGDGYGLGVIQDGAYFHFDADAGEERLRKIDMTTGEVLWSQTSDLSYRDLYGYESGARCSPTIEQDQIFTHGVAGMVTARDRDSGEAQWRVDTNDRYHVVQNFFGAGSAPLIVDGAVLVMVGGSPIADQSIAPGRLDRVSPDGSLLVAFDRHTGEELWKSGDDLASYSSPRTMRIDGKEYVLVLGREFLHVIDPVDGRSSGRIRFRADILESVNAMVPVVDGQRVLVSDCYQLGATLFEIEHDQTGLEFTPIWQDPDRRRRDQSLRSHMSTPVLHEGFLYACSGRNAPDSDFRCVDFLTGEVQWTAMQRRRSSATRLSDVLLVQTERGTLHIVRCDPEQFDEIAVWELNEPSSEEGSSRPAIRFPCWSAPVVSGNSVLVRGDKTVLCLELPRSEQTTK</sequence>
<keyword evidence="4" id="KW-1185">Reference proteome</keyword>
<protein>
    <submittedName>
        <fullName evidence="3">Pyrrolo-quinoline quinone</fullName>
    </submittedName>
</protein>
<dbReference type="PANTHER" id="PTHR34512:SF30">
    <property type="entry name" value="OUTER MEMBRANE PROTEIN ASSEMBLY FACTOR BAMB"/>
    <property type="match status" value="1"/>
</dbReference>
<dbReference type="AlphaFoldDB" id="M5UAN1"/>
<feature type="domain" description="Pyrrolo-quinoline quinone repeat" evidence="2">
    <location>
        <begin position="224"/>
        <end position="399"/>
    </location>
</feature>
<evidence type="ECO:0000313" key="4">
    <source>
        <dbReference type="Proteomes" id="UP000011885"/>
    </source>
</evidence>
<organism evidence="3 4">
    <name type="scientific">Rhodopirellula sallentina SM41</name>
    <dbReference type="NCBI Taxonomy" id="1263870"/>
    <lineage>
        <taxon>Bacteria</taxon>
        <taxon>Pseudomonadati</taxon>
        <taxon>Planctomycetota</taxon>
        <taxon>Planctomycetia</taxon>
        <taxon>Pirellulales</taxon>
        <taxon>Pirellulaceae</taxon>
        <taxon>Rhodopirellula</taxon>
    </lineage>
</organism>
<dbReference type="SUPFAM" id="SSF50998">
    <property type="entry name" value="Quinoprotein alcohol dehydrogenase-like"/>
    <property type="match status" value="1"/>
</dbReference>
<reference evidence="3 4" key="1">
    <citation type="journal article" date="2013" name="Mar. Genomics">
        <title>Expression of sulfatases in Rhodopirellula baltica and the diversity of sulfatases in the genus Rhodopirellula.</title>
        <authorList>
            <person name="Wegner C.E."/>
            <person name="Richter-Heitmann T."/>
            <person name="Klindworth A."/>
            <person name="Klockow C."/>
            <person name="Richter M."/>
            <person name="Achstetter T."/>
            <person name="Glockner F.O."/>
            <person name="Harder J."/>
        </authorList>
    </citation>
    <scope>NUCLEOTIDE SEQUENCE [LARGE SCALE GENOMIC DNA]</scope>
    <source>
        <strain evidence="3 4">SM41</strain>
    </source>
</reference>
<dbReference type="InterPro" id="IPR002372">
    <property type="entry name" value="PQQ_rpt_dom"/>
</dbReference>
<evidence type="ECO:0000313" key="3">
    <source>
        <dbReference type="EMBL" id="EMI58492.1"/>
    </source>
</evidence>
<comment type="caution">
    <text evidence="3">The sequence shown here is derived from an EMBL/GenBank/DDBJ whole genome shotgun (WGS) entry which is preliminary data.</text>
</comment>
<evidence type="ECO:0000259" key="2">
    <source>
        <dbReference type="Pfam" id="PF13360"/>
    </source>
</evidence>
<keyword evidence="1" id="KW-0732">Signal</keyword>
<dbReference type="EMBL" id="ANOH01000003">
    <property type="protein sequence ID" value="EMI58492.1"/>
    <property type="molecule type" value="Genomic_DNA"/>
</dbReference>
<dbReference type="RefSeq" id="WP_008673028.1">
    <property type="nucleotide sequence ID" value="NZ_ANOH01000003.1"/>
</dbReference>
<dbReference type="InterPro" id="IPR011047">
    <property type="entry name" value="Quinoprotein_ADH-like_sf"/>
</dbReference>
<name>M5UAN1_9BACT</name>
<feature type="signal peptide" evidence="1">
    <location>
        <begin position="1"/>
        <end position="21"/>
    </location>
</feature>
<dbReference type="InterPro" id="IPR018391">
    <property type="entry name" value="PQQ_b-propeller_rpt"/>
</dbReference>
<accession>M5UAN1</accession>
<feature type="chain" id="PRO_5004073045" evidence="1">
    <location>
        <begin position="22"/>
        <end position="477"/>
    </location>
</feature>
<gene>
    <name evidence="3" type="ORF">RSSM_00019</name>
</gene>
<dbReference type="Pfam" id="PF13360">
    <property type="entry name" value="PQQ_2"/>
    <property type="match status" value="2"/>
</dbReference>
<dbReference type="SMART" id="SM00564">
    <property type="entry name" value="PQQ"/>
    <property type="match status" value="4"/>
</dbReference>
<dbReference type="PANTHER" id="PTHR34512">
    <property type="entry name" value="CELL SURFACE PROTEIN"/>
    <property type="match status" value="1"/>
</dbReference>
<dbReference type="Gene3D" id="2.130.10.10">
    <property type="entry name" value="YVTN repeat-like/Quinoprotein amine dehydrogenase"/>
    <property type="match status" value="1"/>
</dbReference>
<dbReference type="PATRIC" id="fig|1263870.3.peg.24"/>
<dbReference type="OrthoDB" id="9815737at2"/>
<feature type="domain" description="Pyrrolo-quinoline quinone repeat" evidence="2">
    <location>
        <begin position="83"/>
        <end position="200"/>
    </location>
</feature>
<proteinExistence type="predicted"/>
<evidence type="ECO:0000256" key="1">
    <source>
        <dbReference type="SAM" id="SignalP"/>
    </source>
</evidence>
<dbReference type="InterPro" id="IPR015943">
    <property type="entry name" value="WD40/YVTN_repeat-like_dom_sf"/>
</dbReference>